<name>E3MHV1_CAERE</name>
<dbReference type="GO" id="GO:0003676">
    <property type="term" value="F:nucleic acid binding"/>
    <property type="evidence" value="ECO:0007669"/>
    <property type="project" value="InterPro"/>
</dbReference>
<feature type="compositionally biased region" description="Basic and acidic residues" evidence="1">
    <location>
        <begin position="7"/>
        <end position="23"/>
    </location>
</feature>
<dbReference type="Pfam" id="PF01612">
    <property type="entry name" value="DNA_pol_A_exo1"/>
    <property type="match status" value="1"/>
</dbReference>
<gene>
    <name evidence="3" type="ORF">CRE_24937</name>
</gene>
<dbReference type="GO" id="GO:0008408">
    <property type="term" value="F:3'-5' exonuclease activity"/>
    <property type="evidence" value="ECO:0007669"/>
    <property type="project" value="InterPro"/>
</dbReference>
<dbReference type="OrthoDB" id="10261556at2759"/>
<evidence type="ECO:0000256" key="1">
    <source>
        <dbReference type="SAM" id="MobiDB-lite"/>
    </source>
</evidence>
<dbReference type="AlphaFoldDB" id="E3MHV1"/>
<evidence type="ECO:0000259" key="2">
    <source>
        <dbReference type="Pfam" id="PF01612"/>
    </source>
</evidence>
<dbReference type="SUPFAM" id="SSF53098">
    <property type="entry name" value="Ribonuclease H-like"/>
    <property type="match status" value="1"/>
</dbReference>
<dbReference type="OMA" id="HNADHEY"/>
<dbReference type="eggNOG" id="ENOG502RT6W">
    <property type="taxonomic scope" value="Eukaryota"/>
</dbReference>
<accession>E3MHV1</accession>
<feature type="region of interest" description="Disordered" evidence="1">
    <location>
        <begin position="1"/>
        <end position="23"/>
    </location>
</feature>
<organism evidence="4">
    <name type="scientific">Caenorhabditis remanei</name>
    <name type="common">Caenorhabditis vulgaris</name>
    <dbReference type="NCBI Taxonomy" id="31234"/>
    <lineage>
        <taxon>Eukaryota</taxon>
        <taxon>Metazoa</taxon>
        <taxon>Ecdysozoa</taxon>
        <taxon>Nematoda</taxon>
        <taxon>Chromadorea</taxon>
        <taxon>Rhabditida</taxon>
        <taxon>Rhabditina</taxon>
        <taxon>Rhabditomorpha</taxon>
        <taxon>Rhabditoidea</taxon>
        <taxon>Rhabditidae</taxon>
        <taxon>Peloderinae</taxon>
        <taxon>Caenorhabditis</taxon>
    </lineage>
</organism>
<keyword evidence="4" id="KW-1185">Reference proteome</keyword>
<dbReference type="Proteomes" id="UP000008281">
    <property type="component" value="Unassembled WGS sequence"/>
</dbReference>
<dbReference type="InterPro" id="IPR002562">
    <property type="entry name" value="3'-5'_exonuclease_dom"/>
</dbReference>
<dbReference type="HOGENOM" id="CLU_1215762_0_0_1"/>
<dbReference type="Gene3D" id="3.30.420.10">
    <property type="entry name" value="Ribonuclease H-like superfamily/Ribonuclease H"/>
    <property type="match status" value="1"/>
</dbReference>
<proteinExistence type="predicted"/>
<dbReference type="EMBL" id="DS268446">
    <property type="protein sequence ID" value="EFP02151.1"/>
    <property type="molecule type" value="Genomic_DNA"/>
</dbReference>
<evidence type="ECO:0000313" key="4">
    <source>
        <dbReference type="Proteomes" id="UP000008281"/>
    </source>
</evidence>
<feature type="domain" description="3'-5' exonuclease" evidence="2">
    <location>
        <begin position="117"/>
        <end position="174"/>
    </location>
</feature>
<evidence type="ECO:0000313" key="3">
    <source>
        <dbReference type="EMBL" id="EFP02151.1"/>
    </source>
</evidence>
<sequence>MESSPSDQKHPLDASHKTSEDTRTCRSDFERMKHLMREQLSARSSWPLYVDTESYYVNLEHGSKLALVSIFNVTTRTVYLFRTHDFNSAELENFRNEFKKLVTKRETVTFGREEELKCATCDIRRHPQMSLQDTAARIGAPISKSKTMSNWTAWRLREDQIRYAMMDAIVLHYINLGSALNWSYVSSITCTNEDVDWTFNVAIVNVLERVNTELGLATGRRNKSVNEC</sequence>
<dbReference type="InterPro" id="IPR036397">
    <property type="entry name" value="RNaseH_sf"/>
</dbReference>
<dbReference type="InParanoid" id="E3MHV1"/>
<protein>
    <recommendedName>
        <fullName evidence="2">3'-5' exonuclease domain-containing protein</fullName>
    </recommendedName>
</protein>
<dbReference type="GO" id="GO:0006139">
    <property type="term" value="P:nucleobase-containing compound metabolic process"/>
    <property type="evidence" value="ECO:0007669"/>
    <property type="project" value="InterPro"/>
</dbReference>
<reference evidence="3" key="1">
    <citation type="submission" date="2007-07" db="EMBL/GenBank/DDBJ databases">
        <title>PCAP assembly of the Caenorhabditis remanei genome.</title>
        <authorList>
            <consortium name="The Caenorhabditis remanei Sequencing Consortium"/>
            <person name="Wilson R.K."/>
        </authorList>
    </citation>
    <scope>NUCLEOTIDE SEQUENCE [LARGE SCALE GENOMIC DNA]</scope>
    <source>
        <strain evidence="3">PB4641</strain>
    </source>
</reference>
<dbReference type="InterPro" id="IPR012337">
    <property type="entry name" value="RNaseH-like_sf"/>
</dbReference>